<name>A0A3P3ZLR5_9ZZZZ</name>
<gene>
    <name evidence="1" type="ORF">CARN8_1510005</name>
</gene>
<accession>A0A3P3ZLR5</accession>
<protein>
    <submittedName>
        <fullName evidence="1">Uncharacterized protein</fullName>
    </submittedName>
</protein>
<proteinExistence type="predicted"/>
<reference evidence="1" key="1">
    <citation type="submission" date="2018-10" db="EMBL/GenBank/DDBJ databases">
        <authorList>
            <person name="Plewniak F."/>
        </authorList>
    </citation>
    <scope>NUCLEOTIDE SEQUENCE</scope>
</reference>
<evidence type="ECO:0000313" key="1">
    <source>
        <dbReference type="EMBL" id="VAY86907.1"/>
    </source>
</evidence>
<sequence length="60" mass="6991">MQGLAVKRLGRSCRRWQLYGFQMDLRGHWSSVCTALLCNRRRSQVAPSLERGIMPHLLYS</sequence>
<dbReference type="EMBL" id="UOYP01000059">
    <property type="protein sequence ID" value="VAY86907.1"/>
    <property type="molecule type" value="Genomic_DNA"/>
</dbReference>
<organism evidence="1">
    <name type="scientific">mine drainage metagenome</name>
    <dbReference type="NCBI Taxonomy" id="410659"/>
    <lineage>
        <taxon>unclassified sequences</taxon>
        <taxon>metagenomes</taxon>
        <taxon>ecological metagenomes</taxon>
    </lineage>
</organism>
<dbReference type="AlphaFoldDB" id="A0A3P3ZLR5"/>